<keyword evidence="3" id="KW-1185">Reference proteome</keyword>
<protein>
    <submittedName>
        <fullName evidence="2">Uncharacterized protein</fullName>
    </submittedName>
</protein>
<organism evidence="2 3">
    <name type="scientific">Penicillium alfredii</name>
    <dbReference type="NCBI Taxonomy" id="1506179"/>
    <lineage>
        <taxon>Eukaryota</taxon>
        <taxon>Fungi</taxon>
        <taxon>Dikarya</taxon>
        <taxon>Ascomycota</taxon>
        <taxon>Pezizomycotina</taxon>
        <taxon>Eurotiomycetes</taxon>
        <taxon>Eurotiomycetidae</taxon>
        <taxon>Eurotiales</taxon>
        <taxon>Aspergillaceae</taxon>
        <taxon>Penicillium</taxon>
    </lineage>
</organism>
<reference evidence="2" key="2">
    <citation type="journal article" date="2023" name="IMA Fungus">
        <title>Comparative genomic study of the Penicillium genus elucidates a diverse pangenome and 15 lateral gene transfer events.</title>
        <authorList>
            <person name="Petersen C."/>
            <person name="Sorensen T."/>
            <person name="Nielsen M.R."/>
            <person name="Sondergaard T.E."/>
            <person name="Sorensen J.L."/>
            <person name="Fitzpatrick D.A."/>
            <person name="Frisvad J.C."/>
            <person name="Nielsen K.L."/>
        </authorList>
    </citation>
    <scope>NUCLEOTIDE SEQUENCE</scope>
    <source>
        <strain evidence="2">IBT 34128</strain>
    </source>
</reference>
<comment type="caution">
    <text evidence="2">The sequence shown here is derived from an EMBL/GenBank/DDBJ whole genome shotgun (WGS) entry which is preliminary data.</text>
</comment>
<evidence type="ECO:0000313" key="3">
    <source>
        <dbReference type="Proteomes" id="UP001141434"/>
    </source>
</evidence>
<reference evidence="2" key="1">
    <citation type="submission" date="2022-11" db="EMBL/GenBank/DDBJ databases">
        <authorList>
            <person name="Petersen C."/>
        </authorList>
    </citation>
    <scope>NUCLEOTIDE SEQUENCE</scope>
    <source>
        <strain evidence="2">IBT 34128</strain>
    </source>
</reference>
<dbReference type="OrthoDB" id="4351113at2759"/>
<feature type="region of interest" description="Disordered" evidence="1">
    <location>
        <begin position="145"/>
        <end position="229"/>
    </location>
</feature>
<dbReference type="Proteomes" id="UP001141434">
    <property type="component" value="Unassembled WGS sequence"/>
</dbReference>
<accession>A0A9W9F145</accession>
<proteinExistence type="predicted"/>
<feature type="region of interest" description="Disordered" evidence="1">
    <location>
        <begin position="14"/>
        <end position="45"/>
    </location>
</feature>
<gene>
    <name evidence="2" type="ORF">NUU61_006510</name>
</gene>
<feature type="compositionally biased region" description="Basic and acidic residues" evidence="1">
    <location>
        <begin position="119"/>
        <end position="133"/>
    </location>
</feature>
<evidence type="ECO:0000256" key="1">
    <source>
        <dbReference type="SAM" id="MobiDB-lite"/>
    </source>
</evidence>
<name>A0A9W9F145_9EURO</name>
<sequence length="229" mass="25056">MTFWALVAGRRRARDPEAVNSLEMSSRAGKGRSKVDVYNPQSTPPDIRVTATPQSETDRIVHQLAALAAIVSHSLTNVNPDHGTPAASESTLSPILPPTLPSNNPTTKPEHTTTQSKWKGKEPEKEEKEEESFHHLSSLITISCLPPHSSNHSATPSTTTVASRPGSREIQAATGRKRTLSRFSSHLGDIPKLPFPSRVARKPCPRYSSLPPVYMPKPKPLGVRPEVRF</sequence>
<evidence type="ECO:0000313" key="2">
    <source>
        <dbReference type="EMBL" id="KAJ5091640.1"/>
    </source>
</evidence>
<dbReference type="RefSeq" id="XP_056509838.1">
    <property type="nucleotide sequence ID" value="XM_056657038.1"/>
</dbReference>
<feature type="region of interest" description="Disordered" evidence="1">
    <location>
        <begin position="79"/>
        <end position="133"/>
    </location>
</feature>
<dbReference type="AlphaFoldDB" id="A0A9W9F145"/>
<dbReference type="GeneID" id="81396207"/>
<dbReference type="EMBL" id="JAPMSZ010000009">
    <property type="protein sequence ID" value="KAJ5091640.1"/>
    <property type="molecule type" value="Genomic_DNA"/>
</dbReference>
<feature type="compositionally biased region" description="Polar residues" evidence="1">
    <location>
        <begin position="148"/>
        <end position="162"/>
    </location>
</feature>